<evidence type="ECO:0008006" key="4">
    <source>
        <dbReference type="Google" id="ProtNLM"/>
    </source>
</evidence>
<feature type="transmembrane region" description="Helical" evidence="1">
    <location>
        <begin position="51"/>
        <end position="71"/>
    </location>
</feature>
<keyword evidence="3" id="KW-1185">Reference proteome</keyword>
<dbReference type="AlphaFoldDB" id="A0A919P2V4"/>
<gene>
    <name evidence="2" type="ORF">Cch01nite_16020</name>
</gene>
<comment type="caution">
    <text evidence="2">The sequence shown here is derived from an EMBL/GenBank/DDBJ whole genome shotgun (WGS) entry which is preliminary data.</text>
</comment>
<evidence type="ECO:0000313" key="2">
    <source>
        <dbReference type="EMBL" id="GIG20878.1"/>
    </source>
</evidence>
<proteinExistence type="predicted"/>
<accession>A0A919P2V4</accession>
<organism evidence="2 3">
    <name type="scientific">Cellulomonas chitinilytica</name>
    <dbReference type="NCBI Taxonomy" id="398759"/>
    <lineage>
        <taxon>Bacteria</taxon>
        <taxon>Bacillati</taxon>
        <taxon>Actinomycetota</taxon>
        <taxon>Actinomycetes</taxon>
        <taxon>Micrococcales</taxon>
        <taxon>Cellulomonadaceae</taxon>
        <taxon>Cellulomonas</taxon>
    </lineage>
</organism>
<sequence>MVVDRSRSDVVVGAVERTRSDVVAGVLRLALAGSALAGTQDIWWHGRLGGLVYFTNQSGLLLAVVMVWAGVATLRGTPQPPGWLKGGVTLFLLVTALVAYFVLPPGPGAAGGFRVTSGFAEHRLDPVLAFVDFVLVDAHRRLRPRHAAAWLGYLVAYSAAVTARGLLRPTLGFPYAFLDVREVGGGGWARTVALLGGASWLLGLLLVGIDRVLPAAALVGTAGRAPGPAPGPARGSGPGPAP</sequence>
<dbReference type="EMBL" id="BONK01000004">
    <property type="protein sequence ID" value="GIG20878.1"/>
    <property type="molecule type" value="Genomic_DNA"/>
</dbReference>
<reference evidence="2" key="1">
    <citation type="submission" date="2021-01" db="EMBL/GenBank/DDBJ databases">
        <title>Whole genome shotgun sequence of Cellulomonas chitinilytica NBRC 110799.</title>
        <authorList>
            <person name="Komaki H."/>
            <person name="Tamura T."/>
        </authorList>
    </citation>
    <scope>NUCLEOTIDE SEQUENCE</scope>
    <source>
        <strain evidence="2">NBRC 110799</strain>
    </source>
</reference>
<keyword evidence="1" id="KW-0472">Membrane</keyword>
<evidence type="ECO:0000313" key="3">
    <source>
        <dbReference type="Proteomes" id="UP000632740"/>
    </source>
</evidence>
<feature type="transmembrane region" description="Helical" evidence="1">
    <location>
        <begin position="187"/>
        <end position="209"/>
    </location>
</feature>
<keyword evidence="1" id="KW-0812">Transmembrane</keyword>
<evidence type="ECO:0000256" key="1">
    <source>
        <dbReference type="SAM" id="Phobius"/>
    </source>
</evidence>
<feature type="transmembrane region" description="Helical" evidence="1">
    <location>
        <begin position="147"/>
        <end position="167"/>
    </location>
</feature>
<dbReference type="Proteomes" id="UP000632740">
    <property type="component" value="Unassembled WGS sequence"/>
</dbReference>
<feature type="transmembrane region" description="Helical" evidence="1">
    <location>
        <begin position="83"/>
        <end position="103"/>
    </location>
</feature>
<keyword evidence="1" id="KW-1133">Transmembrane helix</keyword>
<dbReference type="InterPro" id="IPR049713">
    <property type="entry name" value="Pr6Pr-like"/>
</dbReference>
<dbReference type="NCBIfam" id="NF038065">
    <property type="entry name" value="Pr6Pr"/>
    <property type="match status" value="1"/>
</dbReference>
<protein>
    <recommendedName>
        <fullName evidence="4">Integral membrane regulator</fullName>
    </recommendedName>
</protein>
<name>A0A919P2V4_9CELL</name>